<evidence type="ECO:0008006" key="3">
    <source>
        <dbReference type="Google" id="ProtNLM"/>
    </source>
</evidence>
<dbReference type="Pfam" id="PF13040">
    <property type="entry name" value="Fur_reg_FbpB"/>
    <property type="match status" value="1"/>
</dbReference>
<reference evidence="1 2" key="1">
    <citation type="submission" date="2024-06" db="EMBL/GenBank/DDBJ databases">
        <title>Genomic Encyclopedia of Type Strains, Phase IV (KMG-IV): sequencing the most valuable type-strain genomes for metagenomic binning, comparative biology and taxonomic classification.</title>
        <authorList>
            <person name="Goeker M."/>
        </authorList>
    </citation>
    <scope>NUCLEOTIDE SEQUENCE [LARGE SCALE GENOMIC DNA]</scope>
    <source>
        <strain evidence="1 2">DSM 23520</strain>
    </source>
</reference>
<dbReference type="Proteomes" id="UP001549167">
    <property type="component" value="Unassembled WGS sequence"/>
</dbReference>
<comment type="caution">
    <text evidence="1">The sequence shown here is derived from an EMBL/GenBank/DDBJ whole genome shotgun (WGS) entry which is preliminary data.</text>
</comment>
<evidence type="ECO:0000313" key="2">
    <source>
        <dbReference type="Proteomes" id="UP001549167"/>
    </source>
</evidence>
<keyword evidence="2" id="KW-1185">Reference proteome</keyword>
<dbReference type="EMBL" id="JBEPMX010000001">
    <property type="protein sequence ID" value="MET3682241.1"/>
    <property type="molecule type" value="Genomic_DNA"/>
</dbReference>
<dbReference type="RefSeq" id="WP_354218734.1">
    <property type="nucleotide sequence ID" value="NZ_JBEPMX010000001.1"/>
</dbReference>
<organism evidence="1 2">
    <name type="scientific">Alkalibacillus flavidus</name>
    <dbReference type="NCBI Taxonomy" id="546021"/>
    <lineage>
        <taxon>Bacteria</taxon>
        <taxon>Bacillati</taxon>
        <taxon>Bacillota</taxon>
        <taxon>Bacilli</taxon>
        <taxon>Bacillales</taxon>
        <taxon>Bacillaceae</taxon>
        <taxon>Alkalibacillus</taxon>
    </lineage>
</organism>
<evidence type="ECO:0000313" key="1">
    <source>
        <dbReference type="EMBL" id="MET3682241.1"/>
    </source>
</evidence>
<accession>A0ABV2KUG0</accession>
<gene>
    <name evidence="1" type="ORF">ABID56_000320</name>
</gene>
<dbReference type="InterPro" id="IPR025004">
    <property type="entry name" value="SenN/SenS"/>
</dbReference>
<name>A0ABV2KUG0_9BACI</name>
<proteinExistence type="predicted"/>
<sequence length="48" mass="5867">MRKRDHLTFQNLIRVEKEKIMNNPVELEKIYDKLDKRLTISPSKQNRV</sequence>
<protein>
    <recommendedName>
        <fullName evidence="3">FbpB family small basic protein</fullName>
    </recommendedName>
</protein>